<dbReference type="AlphaFoldDB" id="A0A9P6RV10"/>
<dbReference type="Proteomes" id="UP000738325">
    <property type="component" value="Unassembled WGS sequence"/>
</dbReference>
<proteinExistence type="predicted"/>
<organism evidence="2 3">
    <name type="scientific">Dissophora globulifera</name>
    <dbReference type="NCBI Taxonomy" id="979702"/>
    <lineage>
        <taxon>Eukaryota</taxon>
        <taxon>Fungi</taxon>
        <taxon>Fungi incertae sedis</taxon>
        <taxon>Mucoromycota</taxon>
        <taxon>Mortierellomycotina</taxon>
        <taxon>Mortierellomycetes</taxon>
        <taxon>Mortierellales</taxon>
        <taxon>Mortierellaceae</taxon>
        <taxon>Dissophora</taxon>
    </lineage>
</organism>
<comment type="caution">
    <text evidence="2">The sequence shown here is derived from an EMBL/GenBank/DDBJ whole genome shotgun (WGS) entry which is preliminary data.</text>
</comment>
<evidence type="ECO:0000313" key="2">
    <source>
        <dbReference type="EMBL" id="KAG0326266.1"/>
    </source>
</evidence>
<name>A0A9P6RV10_9FUNG</name>
<feature type="signal peptide" evidence="1">
    <location>
        <begin position="1"/>
        <end position="24"/>
    </location>
</feature>
<feature type="chain" id="PRO_5040111711" evidence="1">
    <location>
        <begin position="25"/>
        <end position="147"/>
    </location>
</feature>
<keyword evidence="3" id="KW-1185">Reference proteome</keyword>
<keyword evidence="1" id="KW-0732">Signal</keyword>
<protein>
    <submittedName>
        <fullName evidence="2">Uncharacterized protein</fullName>
    </submittedName>
</protein>
<reference evidence="2" key="1">
    <citation type="journal article" date="2020" name="Fungal Divers.">
        <title>Resolving the Mortierellaceae phylogeny through synthesis of multi-gene phylogenetics and phylogenomics.</title>
        <authorList>
            <person name="Vandepol N."/>
            <person name="Liber J."/>
            <person name="Desiro A."/>
            <person name="Na H."/>
            <person name="Kennedy M."/>
            <person name="Barry K."/>
            <person name="Grigoriev I.V."/>
            <person name="Miller A.N."/>
            <person name="O'Donnell K."/>
            <person name="Stajich J.E."/>
            <person name="Bonito G."/>
        </authorList>
    </citation>
    <scope>NUCLEOTIDE SEQUENCE</scope>
    <source>
        <strain evidence="2">REB-010B</strain>
    </source>
</reference>
<dbReference type="EMBL" id="JAAAIP010000086">
    <property type="protein sequence ID" value="KAG0326266.1"/>
    <property type="molecule type" value="Genomic_DNA"/>
</dbReference>
<sequence length="147" mass="15899">MKFLLSSAAVLPFLIAVLPSAVEAQFMQFVRISSETTYFESTRANTLTLGVLIGGTLGESISGSNACVSGCDNKFCSNDGVICAKVLENCDGNSHFNIYYANTCRRFTLNQGSECGSDPDAADGKQSWKDTYIPWQDFDFQSGDACL</sequence>
<gene>
    <name evidence="2" type="ORF">BGZ99_009802</name>
</gene>
<evidence type="ECO:0000256" key="1">
    <source>
        <dbReference type="SAM" id="SignalP"/>
    </source>
</evidence>
<accession>A0A9P6RV10</accession>
<evidence type="ECO:0000313" key="3">
    <source>
        <dbReference type="Proteomes" id="UP000738325"/>
    </source>
</evidence>